<dbReference type="AlphaFoldDB" id="A0A381QQW5"/>
<feature type="domain" description="Metallo-beta-lactamase" evidence="1">
    <location>
        <begin position="11"/>
        <end position="189"/>
    </location>
</feature>
<dbReference type="Pfam" id="PF12706">
    <property type="entry name" value="Lactamase_B_2"/>
    <property type="match status" value="1"/>
</dbReference>
<dbReference type="SUPFAM" id="SSF56281">
    <property type="entry name" value="Metallo-hydrolase/oxidoreductase"/>
    <property type="match status" value="1"/>
</dbReference>
<feature type="non-terminal residue" evidence="2">
    <location>
        <position position="1"/>
    </location>
</feature>
<dbReference type="SMART" id="SM00849">
    <property type="entry name" value="Lactamase_B"/>
    <property type="match status" value="1"/>
</dbReference>
<dbReference type="EMBL" id="UINC01001449">
    <property type="protein sequence ID" value="SUZ80949.1"/>
    <property type="molecule type" value="Genomic_DNA"/>
</dbReference>
<evidence type="ECO:0000313" key="2">
    <source>
        <dbReference type="EMBL" id="SUZ80949.1"/>
    </source>
</evidence>
<accession>A0A381QQW5</accession>
<dbReference type="Gene3D" id="3.60.15.10">
    <property type="entry name" value="Ribonuclease Z/Hydroxyacylglutathione hydrolase-like"/>
    <property type="match status" value="1"/>
</dbReference>
<dbReference type="PANTHER" id="PTHR47619:SF1">
    <property type="entry name" value="EXODEOXYRIBONUCLEASE WALJ"/>
    <property type="match status" value="1"/>
</dbReference>
<dbReference type="InterPro" id="IPR001279">
    <property type="entry name" value="Metallo-B-lactamas"/>
</dbReference>
<gene>
    <name evidence="2" type="ORF">METZ01_LOCUS33803</name>
</gene>
<protein>
    <recommendedName>
        <fullName evidence="1">Metallo-beta-lactamase domain-containing protein</fullName>
    </recommendedName>
</protein>
<dbReference type="InterPro" id="IPR036866">
    <property type="entry name" value="RibonucZ/Hydroxyglut_hydro"/>
</dbReference>
<name>A0A381QQW5_9ZZZZ</name>
<organism evidence="2">
    <name type="scientific">marine metagenome</name>
    <dbReference type="NCBI Taxonomy" id="408172"/>
    <lineage>
        <taxon>unclassified sequences</taxon>
        <taxon>metagenomes</taxon>
        <taxon>ecological metagenomes</taxon>
    </lineage>
</organism>
<evidence type="ECO:0000259" key="1">
    <source>
        <dbReference type="SMART" id="SM00849"/>
    </source>
</evidence>
<sequence length="273" mass="29487">VKVCVLGTGSAGNATLVEAGGTRILVDAGFSGREMERRICEIGLTPSAVNAIVITHDHRDHTHGVGVFSRRHGTPVYITDRTHNACSGIFRGTETVRSYQAGRAFEIGAIRVEPFLTVHDAADPVAVALVDRETEARVGIATDLGRPNAQTRLALEHSDFLILESNHDEELLRTGRYPASVQQRIASSHGHLSNHAAARFACELLHPRLAGVLLAHLSRECNRPELASAVVGKALRGAGFEGFLDVALQDQPTAFIDIEELRQRTGPAQFTLL</sequence>
<dbReference type="InterPro" id="IPR052533">
    <property type="entry name" value="WalJ/YycJ-like"/>
</dbReference>
<proteinExistence type="predicted"/>
<dbReference type="PANTHER" id="PTHR47619">
    <property type="entry name" value="METALLO-HYDROLASE YYCJ-RELATED"/>
    <property type="match status" value="1"/>
</dbReference>
<reference evidence="2" key="1">
    <citation type="submission" date="2018-05" db="EMBL/GenBank/DDBJ databases">
        <authorList>
            <person name="Lanie J.A."/>
            <person name="Ng W.-L."/>
            <person name="Kazmierczak K.M."/>
            <person name="Andrzejewski T.M."/>
            <person name="Davidsen T.M."/>
            <person name="Wayne K.J."/>
            <person name="Tettelin H."/>
            <person name="Glass J.I."/>
            <person name="Rusch D."/>
            <person name="Podicherti R."/>
            <person name="Tsui H.-C.T."/>
            <person name="Winkler M.E."/>
        </authorList>
    </citation>
    <scope>NUCLEOTIDE SEQUENCE</scope>
</reference>